<evidence type="ECO:0000256" key="1">
    <source>
        <dbReference type="SAM" id="Phobius"/>
    </source>
</evidence>
<keyword evidence="1" id="KW-0812">Transmembrane</keyword>
<proteinExistence type="predicted"/>
<protein>
    <recommendedName>
        <fullName evidence="4">Integral membrane protein</fullName>
    </recommendedName>
</protein>
<dbReference type="Gene3D" id="2.60.40.10">
    <property type="entry name" value="Immunoglobulins"/>
    <property type="match status" value="1"/>
</dbReference>
<gene>
    <name evidence="2" type="ORF">ACFP3M_11435</name>
</gene>
<feature type="transmembrane region" description="Helical" evidence="1">
    <location>
        <begin position="298"/>
        <end position="316"/>
    </location>
</feature>
<evidence type="ECO:0008006" key="4">
    <source>
        <dbReference type="Google" id="ProtNLM"/>
    </source>
</evidence>
<evidence type="ECO:0000313" key="2">
    <source>
        <dbReference type="EMBL" id="MFC5893428.1"/>
    </source>
</evidence>
<feature type="transmembrane region" description="Helical" evidence="1">
    <location>
        <begin position="272"/>
        <end position="292"/>
    </location>
</feature>
<keyword evidence="3" id="KW-1185">Reference proteome</keyword>
<reference evidence="3" key="1">
    <citation type="journal article" date="2019" name="Int. J. Syst. Evol. Microbiol.">
        <title>The Global Catalogue of Microorganisms (GCM) 10K type strain sequencing project: providing services to taxonomists for standard genome sequencing and annotation.</title>
        <authorList>
            <consortium name="The Broad Institute Genomics Platform"/>
            <consortium name="The Broad Institute Genome Sequencing Center for Infectious Disease"/>
            <person name="Wu L."/>
            <person name="Ma J."/>
        </authorList>
    </citation>
    <scope>NUCLEOTIDE SEQUENCE [LARGE SCALE GENOMIC DNA]</scope>
    <source>
        <strain evidence="3">CGMCC 1.15809</strain>
    </source>
</reference>
<dbReference type="EMBL" id="JBHSPW010000004">
    <property type="protein sequence ID" value="MFC5893428.1"/>
    <property type="molecule type" value="Genomic_DNA"/>
</dbReference>
<feature type="transmembrane region" description="Helical" evidence="1">
    <location>
        <begin position="212"/>
        <end position="235"/>
    </location>
</feature>
<feature type="transmembrane region" description="Helical" evidence="1">
    <location>
        <begin position="172"/>
        <end position="192"/>
    </location>
</feature>
<evidence type="ECO:0000313" key="3">
    <source>
        <dbReference type="Proteomes" id="UP001596241"/>
    </source>
</evidence>
<name>A0ABW1FIR8_9ACTN</name>
<dbReference type="RefSeq" id="WP_345079915.1">
    <property type="nucleotide sequence ID" value="NZ_BAAAWG010000004.1"/>
</dbReference>
<dbReference type="InterPro" id="IPR013783">
    <property type="entry name" value="Ig-like_fold"/>
</dbReference>
<comment type="caution">
    <text evidence="2">The sequence shown here is derived from an EMBL/GenBank/DDBJ whole genome shotgun (WGS) entry which is preliminary data.</text>
</comment>
<organism evidence="2 3">
    <name type="scientific">Streptomyces ramulosus</name>
    <dbReference type="NCBI Taxonomy" id="47762"/>
    <lineage>
        <taxon>Bacteria</taxon>
        <taxon>Bacillati</taxon>
        <taxon>Actinomycetota</taxon>
        <taxon>Actinomycetes</taxon>
        <taxon>Kitasatosporales</taxon>
        <taxon>Streptomycetaceae</taxon>
        <taxon>Streptomyces</taxon>
    </lineage>
</organism>
<sequence>MGAPGAGVTSGVGDGPGGEGCRCGRCGHGARAAHRKAVAAFVALREEYAAGRGIPAGLTRSAGAARQWISDELTLSARNLTEHAAATRAAWLDSVHRGTLRTLWGAAAVLLLGQALTAVGSGWTAHRTATLTAAVALALGGTVTAWRHRGHGGVLAPLTGEDQRLSTSRTVAAGWFGVAVFAVLTAVAGNVLPGGAVPSPVAADGALSGRAALSPPMLLVLLTVCGTAVAARAVVAARVRAGRLQKPAAERPRAVDLFADDGGRADLAATQYLLVNAVVAALALTVVIGPPGLVRPSAGWVAAALVVVSAAGYLAAKCDEGGRPVILSVVRAREPGDLPAPIRPGDDIEIRGTGFVPPGARTPDLLSRIVVRIGTVHVPVPLVPGPGGFSSPADAALTVPVPADIEPGPTEIRVITASGAESAARVVEMGE</sequence>
<keyword evidence="1" id="KW-1133">Transmembrane helix</keyword>
<keyword evidence="1" id="KW-0472">Membrane</keyword>
<accession>A0ABW1FIR8</accession>
<feature type="transmembrane region" description="Helical" evidence="1">
    <location>
        <begin position="103"/>
        <end position="123"/>
    </location>
</feature>
<dbReference type="Proteomes" id="UP001596241">
    <property type="component" value="Unassembled WGS sequence"/>
</dbReference>